<evidence type="ECO:0000313" key="2">
    <source>
        <dbReference type="Proteomes" id="UP001362999"/>
    </source>
</evidence>
<protein>
    <submittedName>
        <fullName evidence="1">Uncharacterized protein</fullName>
    </submittedName>
</protein>
<reference evidence="1 2" key="1">
    <citation type="journal article" date="2024" name="J Genomics">
        <title>Draft genome sequencing and assembly of Favolaschia claudopus CIRM-BRFM 2984 isolated from oak limbs.</title>
        <authorList>
            <person name="Navarro D."/>
            <person name="Drula E."/>
            <person name="Chaduli D."/>
            <person name="Cazenave R."/>
            <person name="Ahrendt S."/>
            <person name="Wang J."/>
            <person name="Lipzen A."/>
            <person name="Daum C."/>
            <person name="Barry K."/>
            <person name="Grigoriev I.V."/>
            <person name="Favel A."/>
            <person name="Rosso M.N."/>
            <person name="Martin F."/>
        </authorList>
    </citation>
    <scope>NUCLEOTIDE SEQUENCE [LARGE SCALE GENOMIC DNA]</scope>
    <source>
        <strain evidence="1 2">CIRM-BRFM 2984</strain>
    </source>
</reference>
<dbReference type="AlphaFoldDB" id="A0AAW0E3R6"/>
<sequence length="330" mass="37505">MKPNHHWAVHVFDQILDYGPVYSFWAFLPERLNKVLKNLNSNNSNGGELEVSMMREFHRAVALEGLVNVPFALRMENAFVKLLFVRRKNKQALGTIEDAASYERTGSRVLLGEVAAKASRIHDDDMRLALTNYYNRNGPVVHLPRRREAVPGTVALDSFIDIYRYALVDGRRTMAADMHPKRKAQSSLIQIMFNGEPFVGEIYSIFSHPQAGVSTSRDTAMTYIKWLVPSQGTPFDGDDFIPELGVETWVCNEYAPPNSPAFPPQVFPLRNIQCQVARGRIHYMIPPVWVTTTMDRVRSLVLWCFGAEPRRSLLLHSQISTLISTNDNNE</sequence>
<dbReference type="EMBL" id="JAWWNJ010000003">
    <property type="protein sequence ID" value="KAK7059286.1"/>
    <property type="molecule type" value="Genomic_DNA"/>
</dbReference>
<organism evidence="1 2">
    <name type="scientific">Favolaschia claudopus</name>
    <dbReference type="NCBI Taxonomy" id="2862362"/>
    <lineage>
        <taxon>Eukaryota</taxon>
        <taxon>Fungi</taxon>
        <taxon>Dikarya</taxon>
        <taxon>Basidiomycota</taxon>
        <taxon>Agaricomycotina</taxon>
        <taxon>Agaricomycetes</taxon>
        <taxon>Agaricomycetidae</taxon>
        <taxon>Agaricales</taxon>
        <taxon>Marasmiineae</taxon>
        <taxon>Mycenaceae</taxon>
        <taxon>Favolaschia</taxon>
    </lineage>
</organism>
<comment type="caution">
    <text evidence="1">The sequence shown here is derived from an EMBL/GenBank/DDBJ whole genome shotgun (WGS) entry which is preliminary data.</text>
</comment>
<name>A0AAW0E3R6_9AGAR</name>
<gene>
    <name evidence="1" type="ORF">R3P38DRAFT_2496527</name>
</gene>
<evidence type="ECO:0000313" key="1">
    <source>
        <dbReference type="EMBL" id="KAK7059286.1"/>
    </source>
</evidence>
<accession>A0AAW0E3R6</accession>
<keyword evidence="2" id="KW-1185">Reference proteome</keyword>
<proteinExistence type="predicted"/>
<dbReference type="Proteomes" id="UP001362999">
    <property type="component" value="Unassembled WGS sequence"/>
</dbReference>